<dbReference type="EMBL" id="JGZN01000016">
    <property type="protein sequence ID" value="KFI91149.1"/>
    <property type="molecule type" value="Genomic_DNA"/>
</dbReference>
<keyword evidence="1" id="KW-0645">Protease</keyword>
<dbReference type="RefSeq" id="WP_033891721.1">
    <property type="nucleotide sequence ID" value="NZ_JDUT01000006.1"/>
</dbReference>
<dbReference type="GO" id="GO:0006508">
    <property type="term" value="P:proteolysis"/>
    <property type="evidence" value="ECO:0007669"/>
    <property type="project" value="UniProtKB-KW"/>
</dbReference>
<keyword evidence="1" id="KW-0378">Hydrolase</keyword>
<dbReference type="Proteomes" id="UP000029066">
    <property type="component" value="Unassembled WGS sequence"/>
</dbReference>
<protein>
    <submittedName>
        <fullName evidence="1">ATP-dependent serine Clp protease</fullName>
    </submittedName>
</protein>
<evidence type="ECO:0000313" key="1">
    <source>
        <dbReference type="EMBL" id="KFI91149.1"/>
    </source>
</evidence>
<reference evidence="1 2" key="1">
    <citation type="submission" date="2014-03" db="EMBL/GenBank/DDBJ databases">
        <title>Genomics of Bifidobacteria.</title>
        <authorList>
            <person name="Ventura M."/>
            <person name="Milani C."/>
            <person name="Lugli G.A."/>
        </authorList>
    </citation>
    <scope>NUCLEOTIDE SEQUENCE [LARGE SCALE GENOMIC DNA]</scope>
    <source>
        <strain evidence="1 2">DSM 23967</strain>
    </source>
</reference>
<evidence type="ECO:0000313" key="2">
    <source>
        <dbReference type="Proteomes" id="UP000029066"/>
    </source>
</evidence>
<comment type="caution">
    <text evidence="1">The sequence shown here is derived from an EMBL/GenBank/DDBJ whole genome shotgun (WGS) entry which is preliminary data.</text>
</comment>
<dbReference type="AlphaFoldDB" id="A0A087D6J9"/>
<sequence length="138" mass="15266">MATTEWTPTPEDFENWTDDDEQAALAAIASQMKIRHIIKNDEYWALAPGGVIYKLPMFLSIHDFEALSSATDDTDSIEQIKRILAQFAGEEQAKKLEDGPTQIAFNLLQDYGATLMKTQGVELGKSPDSAESSDPKTV</sequence>
<name>A0A087D6J9_9BIFI</name>
<dbReference type="OrthoDB" id="3239654at2"/>
<dbReference type="GO" id="GO:0008233">
    <property type="term" value="F:peptidase activity"/>
    <property type="evidence" value="ECO:0007669"/>
    <property type="project" value="UniProtKB-KW"/>
</dbReference>
<organism evidence="1 2">
    <name type="scientific">Bifidobacterium saguini DSM 23967</name>
    <dbReference type="NCBI Taxonomy" id="1437607"/>
    <lineage>
        <taxon>Bacteria</taxon>
        <taxon>Bacillati</taxon>
        <taxon>Actinomycetota</taxon>
        <taxon>Actinomycetes</taxon>
        <taxon>Bifidobacteriales</taxon>
        <taxon>Bifidobacteriaceae</taxon>
        <taxon>Bifidobacterium</taxon>
    </lineage>
</organism>
<dbReference type="STRING" id="1437607.BISA_1746"/>
<accession>A0A087D6J9</accession>
<gene>
    <name evidence="1" type="ORF">BISA_1746</name>
</gene>
<proteinExistence type="predicted"/>